<dbReference type="Gene3D" id="2.30.30.360">
    <property type="entry name" value="Myosin S1 fragment, N-terminal"/>
    <property type="match status" value="1"/>
</dbReference>
<reference evidence="4" key="1">
    <citation type="journal article" date="2012" name="Nature">
        <title>The oyster genome reveals stress adaptation and complexity of shell formation.</title>
        <authorList>
            <person name="Zhang G."/>
            <person name="Fang X."/>
            <person name="Guo X."/>
            <person name="Li L."/>
            <person name="Luo R."/>
            <person name="Xu F."/>
            <person name="Yang P."/>
            <person name="Zhang L."/>
            <person name="Wang X."/>
            <person name="Qi H."/>
            <person name="Xiong Z."/>
            <person name="Que H."/>
            <person name="Xie Y."/>
            <person name="Holland P.W."/>
            <person name="Paps J."/>
            <person name="Zhu Y."/>
            <person name="Wu F."/>
            <person name="Chen Y."/>
            <person name="Wang J."/>
            <person name="Peng C."/>
            <person name="Meng J."/>
            <person name="Yang L."/>
            <person name="Liu J."/>
            <person name="Wen B."/>
            <person name="Zhang N."/>
            <person name="Huang Z."/>
            <person name="Zhu Q."/>
            <person name="Feng Y."/>
            <person name="Mount A."/>
            <person name="Hedgecock D."/>
            <person name="Xu Z."/>
            <person name="Liu Y."/>
            <person name="Domazet-Loso T."/>
            <person name="Du Y."/>
            <person name="Sun X."/>
            <person name="Zhang S."/>
            <person name="Liu B."/>
            <person name="Cheng P."/>
            <person name="Jiang X."/>
            <person name="Li J."/>
            <person name="Fan D."/>
            <person name="Wang W."/>
            <person name="Fu W."/>
            <person name="Wang T."/>
            <person name="Wang B."/>
            <person name="Zhang J."/>
            <person name="Peng Z."/>
            <person name="Li Y."/>
            <person name="Li N."/>
            <person name="Wang J."/>
            <person name="Chen M."/>
            <person name="He Y."/>
            <person name="Tan F."/>
            <person name="Song X."/>
            <person name="Zheng Q."/>
            <person name="Huang R."/>
            <person name="Yang H."/>
            <person name="Du X."/>
            <person name="Chen L."/>
            <person name="Yang M."/>
            <person name="Gaffney P.M."/>
            <person name="Wang S."/>
            <person name="Luo L."/>
            <person name="She Z."/>
            <person name="Ming Y."/>
            <person name="Huang W."/>
            <person name="Zhang S."/>
            <person name="Huang B."/>
            <person name="Zhang Y."/>
            <person name="Qu T."/>
            <person name="Ni P."/>
            <person name="Miao G."/>
            <person name="Wang J."/>
            <person name="Wang Q."/>
            <person name="Steinberg C.E."/>
            <person name="Wang H."/>
            <person name="Li N."/>
            <person name="Qian L."/>
            <person name="Zhang G."/>
            <person name="Li Y."/>
            <person name="Yang H."/>
            <person name="Liu X."/>
            <person name="Wang J."/>
            <person name="Yin Y."/>
            <person name="Wang J."/>
        </authorList>
    </citation>
    <scope>NUCLEOTIDE SEQUENCE [LARGE SCALE GENOMIC DNA]</scope>
    <source>
        <strain evidence="4">05x7-T-G4-1.051#20</strain>
    </source>
</reference>
<evidence type="ECO:0000313" key="4">
    <source>
        <dbReference type="EMBL" id="EKC20079.1"/>
    </source>
</evidence>
<evidence type="ECO:0000256" key="3">
    <source>
        <dbReference type="ARBA" id="ARBA00023203"/>
    </source>
</evidence>
<dbReference type="Pfam" id="PF02736">
    <property type="entry name" value="Myosin_N"/>
    <property type="match status" value="1"/>
</dbReference>
<dbReference type="InterPro" id="IPR008989">
    <property type="entry name" value="Myosin_S1_N"/>
</dbReference>
<dbReference type="PROSITE" id="PS51844">
    <property type="entry name" value="SH3_LIKE"/>
    <property type="match status" value="1"/>
</dbReference>
<dbReference type="InterPro" id="IPR027417">
    <property type="entry name" value="P-loop_NTPase"/>
</dbReference>
<dbReference type="HOGENOM" id="CLU_138120_1_0_1"/>
<accession>K1PMM5</accession>
<dbReference type="EMBL" id="JH817278">
    <property type="protein sequence ID" value="EKC20079.1"/>
    <property type="molecule type" value="Genomic_DNA"/>
</dbReference>
<dbReference type="InterPro" id="IPR036961">
    <property type="entry name" value="Kinesin_motor_dom_sf"/>
</dbReference>
<proteinExistence type="predicted"/>
<name>K1PMM5_MAGGI</name>
<keyword evidence="3" id="KW-0009">Actin-binding</keyword>
<organism evidence="4">
    <name type="scientific">Magallana gigas</name>
    <name type="common">Pacific oyster</name>
    <name type="synonym">Crassostrea gigas</name>
    <dbReference type="NCBI Taxonomy" id="29159"/>
    <lineage>
        <taxon>Eukaryota</taxon>
        <taxon>Metazoa</taxon>
        <taxon>Spiralia</taxon>
        <taxon>Lophotrochozoa</taxon>
        <taxon>Mollusca</taxon>
        <taxon>Bivalvia</taxon>
        <taxon>Autobranchia</taxon>
        <taxon>Pteriomorphia</taxon>
        <taxon>Ostreida</taxon>
        <taxon>Ostreoidea</taxon>
        <taxon>Ostreidae</taxon>
        <taxon>Magallana</taxon>
    </lineage>
</organism>
<gene>
    <name evidence="4" type="ORF">CGI_10006876</name>
</gene>
<protein>
    <submittedName>
        <fullName evidence="4">Myosin-11</fullName>
    </submittedName>
</protein>
<evidence type="ECO:0000256" key="1">
    <source>
        <dbReference type="ARBA" id="ARBA00022741"/>
    </source>
</evidence>
<keyword evidence="1" id="KW-0547">Nucleotide-binding</keyword>
<dbReference type="GO" id="GO:0016459">
    <property type="term" value="C:myosin complex"/>
    <property type="evidence" value="ECO:0007669"/>
    <property type="project" value="InterPro"/>
</dbReference>
<evidence type="ECO:0000256" key="2">
    <source>
        <dbReference type="ARBA" id="ARBA00022840"/>
    </source>
</evidence>
<sequence length="118" mass="13612">MEAEELKYLIVNRKENAPTMQSDLARKLVWVPHEVQSFCAAGIIAEEGDMLTVLLEEGGKKVKVTRDECQKMNPPKYHKVEDMSELICLNDASVLFNIKDRYFSDLIYVSKHIKPNFH</sequence>
<keyword evidence="2" id="KW-0067">ATP-binding</keyword>
<dbReference type="AlphaFoldDB" id="K1PMM5"/>
<dbReference type="GO" id="GO:0005524">
    <property type="term" value="F:ATP binding"/>
    <property type="evidence" value="ECO:0007669"/>
    <property type="project" value="UniProtKB-KW"/>
</dbReference>
<dbReference type="GO" id="GO:0003774">
    <property type="term" value="F:cytoskeletal motor activity"/>
    <property type="evidence" value="ECO:0007669"/>
    <property type="project" value="InterPro"/>
</dbReference>
<dbReference type="InParanoid" id="K1PMM5"/>
<dbReference type="InterPro" id="IPR004009">
    <property type="entry name" value="SH3_Myosin"/>
</dbReference>
<dbReference type="SUPFAM" id="SSF52540">
    <property type="entry name" value="P-loop containing nucleoside triphosphate hydrolases"/>
    <property type="match status" value="1"/>
</dbReference>
<dbReference type="Gene3D" id="3.40.850.10">
    <property type="entry name" value="Kinesin motor domain"/>
    <property type="match status" value="1"/>
</dbReference>
<dbReference type="GO" id="GO:0051015">
    <property type="term" value="F:actin filament binding"/>
    <property type="evidence" value="ECO:0007669"/>
    <property type="project" value="InterPro"/>
</dbReference>